<evidence type="ECO:0000313" key="1">
    <source>
        <dbReference type="EMBL" id="CAE7595689.1"/>
    </source>
</evidence>
<gene>
    <name evidence="1" type="primary">bacA</name>
    <name evidence="1" type="ORF">SNAT2548_LOCUS33897</name>
</gene>
<name>A0A812USC1_9DINO</name>
<dbReference type="AlphaFoldDB" id="A0A812USC1"/>
<comment type="caution">
    <text evidence="1">The sequence shown here is derived from an EMBL/GenBank/DDBJ whole genome shotgun (WGS) entry which is preliminary data.</text>
</comment>
<dbReference type="EMBL" id="CAJNDS010002783">
    <property type="protein sequence ID" value="CAE7595689.1"/>
    <property type="molecule type" value="Genomic_DNA"/>
</dbReference>
<protein>
    <submittedName>
        <fullName evidence="1">BacA protein</fullName>
    </submittedName>
</protein>
<dbReference type="SUPFAM" id="SSF48452">
    <property type="entry name" value="TPR-like"/>
    <property type="match status" value="1"/>
</dbReference>
<accession>A0A812USC1</accession>
<evidence type="ECO:0000313" key="2">
    <source>
        <dbReference type="Proteomes" id="UP000604046"/>
    </source>
</evidence>
<sequence>MNEIMTRKMEIRQGPERRAHDIEAGSMVLAAFRDPGHSQPTLLSWRVGEGAVPGYIEVAVASMRLCESADFKAPEAVQTCRPTGPSYEGQTPLRRLEVADLCPLLDELLADDEASTPAEPDGGSPSNKPYQLPADWVVQGQPTAWADLKLVENGSFRLALLATTEAIDLCLLEEEGQLHFLELERAHGNALAREGRYEEASEAYKRALDAVRRSPMYKALFPTERGHIQGAYSREASEGENPLQGLSEEEVSTRRSNLVALHLNLSLCGNKARATVGNDWGCR</sequence>
<reference evidence="1" key="1">
    <citation type="submission" date="2021-02" db="EMBL/GenBank/DDBJ databases">
        <authorList>
            <person name="Dougan E. K."/>
            <person name="Rhodes N."/>
            <person name="Thang M."/>
            <person name="Chan C."/>
        </authorList>
    </citation>
    <scope>NUCLEOTIDE SEQUENCE</scope>
</reference>
<keyword evidence="2" id="KW-1185">Reference proteome</keyword>
<dbReference type="Proteomes" id="UP000604046">
    <property type="component" value="Unassembled WGS sequence"/>
</dbReference>
<proteinExistence type="predicted"/>
<dbReference type="Gene3D" id="1.25.40.10">
    <property type="entry name" value="Tetratricopeptide repeat domain"/>
    <property type="match status" value="1"/>
</dbReference>
<organism evidence="1 2">
    <name type="scientific">Symbiodinium natans</name>
    <dbReference type="NCBI Taxonomy" id="878477"/>
    <lineage>
        <taxon>Eukaryota</taxon>
        <taxon>Sar</taxon>
        <taxon>Alveolata</taxon>
        <taxon>Dinophyceae</taxon>
        <taxon>Suessiales</taxon>
        <taxon>Symbiodiniaceae</taxon>
        <taxon>Symbiodinium</taxon>
    </lineage>
</organism>
<dbReference type="InterPro" id="IPR011990">
    <property type="entry name" value="TPR-like_helical_dom_sf"/>
</dbReference>